<protein>
    <recommendedName>
        <fullName evidence="4">Monocarboxylate transporter</fullName>
    </recommendedName>
</protein>
<feature type="transmembrane region" description="Helical" evidence="1">
    <location>
        <begin position="235"/>
        <end position="256"/>
    </location>
</feature>
<dbReference type="Pfam" id="PF07690">
    <property type="entry name" value="MFS_1"/>
    <property type="match status" value="1"/>
</dbReference>
<dbReference type="Gene3D" id="1.20.1250.20">
    <property type="entry name" value="MFS general substrate transporter like domains"/>
    <property type="match status" value="1"/>
</dbReference>
<reference evidence="2" key="1">
    <citation type="submission" date="2021-09" db="EMBL/GenBank/DDBJ databases">
        <authorList>
            <consortium name="Pathogen Informatics"/>
        </authorList>
    </citation>
    <scope>NUCLEOTIDE SEQUENCE</scope>
</reference>
<dbReference type="GO" id="GO:0008028">
    <property type="term" value="F:monocarboxylic acid transmembrane transporter activity"/>
    <property type="evidence" value="ECO:0007669"/>
    <property type="project" value="TreeGrafter"/>
</dbReference>
<accession>A0A8J2Q3L6</accession>
<gene>
    <name evidence="2" type="ORF">CJOHNSTONI_LOCUS1061</name>
</gene>
<keyword evidence="1" id="KW-0472">Membrane</keyword>
<feature type="transmembrane region" description="Helical" evidence="1">
    <location>
        <begin position="296"/>
        <end position="316"/>
    </location>
</feature>
<dbReference type="AlphaFoldDB" id="A0A8J2Q3L6"/>
<comment type="caution">
    <text evidence="2">The sequence shown here is derived from an EMBL/GenBank/DDBJ whole genome shotgun (WGS) entry which is preliminary data.</text>
</comment>
<dbReference type="OrthoDB" id="6499973at2759"/>
<organism evidence="2 3">
    <name type="scientific">Cercopithifilaria johnstoni</name>
    <dbReference type="NCBI Taxonomy" id="2874296"/>
    <lineage>
        <taxon>Eukaryota</taxon>
        <taxon>Metazoa</taxon>
        <taxon>Ecdysozoa</taxon>
        <taxon>Nematoda</taxon>
        <taxon>Chromadorea</taxon>
        <taxon>Rhabditida</taxon>
        <taxon>Spirurina</taxon>
        <taxon>Spiruromorpha</taxon>
        <taxon>Filarioidea</taxon>
        <taxon>Onchocercidae</taxon>
        <taxon>Cercopithifilaria</taxon>
    </lineage>
</organism>
<feature type="transmembrane region" description="Helical" evidence="1">
    <location>
        <begin position="169"/>
        <end position="192"/>
    </location>
</feature>
<dbReference type="InterPro" id="IPR011701">
    <property type="entry name" value="MFS"/>
</dbReference>
<dbReference type="PANTHER" id="PTHR11360">
    <property type="entry name" value="MONOCARBOXYLATE TRANSPORTER"/>
    <property type="match status" value="1"/>
</dbReference>
<evidence type="ECO:0000256" key="1">
    <source>
        <dbReference type="SAM" id="Phobius"/>
    </source>
</evidence>
<dbReference type="Proteomes" id="UP000746747">
    <property type="component" value="Unassembled WGS sequence"/>
</dbReference>
<dbReference type="EMBL" id="CAKAEH010000311">
    <property type="protein sequence ID" value="CAG9530576.1"/>
    <property type="molecule type" value="Genomic_DNA"/>
</dbReference>
<sequence>VNSKAASAIDLKTGHGNLVNMLNRMSVRSFAYSTSLLSQSSHMKGAESLLSVASSITPKEFNKPLNRRDIFYSGSIRNLPEFKSEGSNYQSYRESQISIPASAVVQAIASISQVEDDKLGSNHGITGVQGEQLDELIDWCADRRCKWIPIRIRNILSEMIDISLLKEPAMFLLCISNLCGMLGFYVPFMFLIDMAVAKGYTKGSGSLLLSVIGITNTIGRIAFGWLADRGWLSALTINNFALLGCGMLTCLCPLLPGYGGLMVYSILFGFIISAYISLTSIVLVDELGLDRLTNSFGLLVVSRGIASLLGTPLAGIVYDMFSSYDASFYFAGVIILLSGLVSCLIPVVHRCKNDELAKETVEEARMMDEDIQSGKLSVLTEHSEENLMGYQRTLQNLSQQQESDSRIISLEKTTNNS</sequence>
<dbReference type="PANTHER" id="PTHR11360:SF286">
    <property type="entry name" value="GH22266P"/>
    <property type="match status" value="1"/>
</dbReference>
<evidence type="ECO:0000313" key="3">
    <source>
        <dbReference type="Proteomes" id="UP000746747"/>
    </source>
</evidence>
<feature type="transmembrane region" description="Helical" evidence="1">
    <location>
        <begin position="204"/>
        <end position="223"/>
    </location>
</feature>
<dbReference type="SUPFAM" id="SSF103473">
    <property type="entry name" value="MFS general substrate transporter"/>
    <property type="match status" value="1"/>
</dbReference>
<dbReference type="InterPro" id="IPR036259">
    <property type="entry name" value="MFS_trans_sf"/>
</dbReference>
<feature type="transmembrane region" description="Helical" evidence="1">
    <location>
        <begin position="262"/>
        <end position="284"/>
    </location>
</feature>
<feature type="transmembrane region" description="Helical" evidence="1">
    <location>
        <begin position="328"/>
        <end position="348"/>
    </location>
</feature>
<dbReference type="InterPro" id="IPR050327">
    <property type="entry name" value="Proton-linked_MCT"/>
</dbReference>
<keyword evidence="1" id="KW-0812">Transmembrane</keyword>
<evidence type="ECO:0008006" key="4">
    <source>
        <dbReference type="Google" id="ProtNLM"/>
    </source>
</evidence>
<evidence type="ECO:0000313" key="2">
    <source>
        <dbReference type="EMBL" id="CAG9530576.1"/>
    </source>
</evidence>
<name>A0A8J2Q3L6_9BILA</name>
<proteinExistence type="predicted"/>
<keyword evidence="1" id="KW-1133">Transmembrane helix</keyword>
<keyword evidence="3" id="KW-1185">Reference proteome</keyword>
<feature type="non-terminal residue" evidence="2">
    <location>
        <position position="417"/>
    </location>
</feature>